<dbReference type="InterPro" id="IPR050697">
    <property type="entry name" value="Adenylyl/Guanylyl_Cyclase_3/4"/>
</dbReference>
<sequence length="730" mass="79441">MFSRLRLHNLPGVLSNLAAVGLVIALAVAALVLRLVDPIPLQNLRLAQFDQLQRWYPRAYSPVGVRVVDIDEASLKEYGQWPWPRTRLAELVDRLHAAGAAVVVFDVLLAEPDRTSPARMAQLWNDPKVSALLETLPDNDLVLQKSFEAQNVVLGSSLARSGQRADPLNGPGKPDLPYRIIHGDAGNPAQWLNAFDSIVLPLPDLMVSAKGVGALNFASDADGVVRRVPMLFRLGNDIVPSLSAEALRVAHGTRNYVLRSSDAGMKEVRIGDLTVPTDSKGEIWLYYTQPQRDRYVSAARVLDGQVGKEKLEGDIVLVGSSAAGLMDLRFSPMGEVVPGVETHALALEQILLGQYLERPAWVGGLEALVIVLCALTAGLFALAAPAWSALLAMLVVLTAMVAGVCYAFAAHHLLLDAIYPALVAGFGFALGGSIHHWLTERERRWVREAFSRYVSPNRVAHLVAHHERLQLGGRRQTCSFVFTDLAGFTSMMEAEDPAQAVAQLNEYLDGMVAIVFKHDGTLDRIVGDAVAVLFSAPVPQQDHRQRAMDCALEMDRFATAHAKRLRASGVAWGYTRIGVHTGEVIVGNFGGKTLFDYRALGDPINTASRLESVNKHLGTRVCVSRAILDGCTGVPARLVGFLVLKGKVQPLEVYEPLAATNTELTAPTADYAAGMRLLRPLDPPDPDSARLALVHFELLIQKYPDDPLVSLHLARLRSGAQDDLIVMQEK</sequence>
<dbReference type="SMART" id="SM00044">
    <property type="entry name" value="CYCc"/>
    <property type="match status" value="1"/>
</dbReference>
<accession>A0A515DAF1</accession>
<name>A0A515DAF1_9BURK</name>
<dbReference type="RefSeq" id="WP_142818551.1">
    <property type="nucleotide sequence ID" value="NZ_CP035503.1"/>
</dbReference>
<dbReference type="InterPro" id="IPR029787">
    <property type="entry name" value="Nucleotide_cyclase"/>
</dbReference>
<keyword evidence="1" id="KW-1133">Transmembrane helix</keyword>
<feature type="domain" description="Guanylate cyclase" evidence="2">
    <location>
        <begin position="479"/>
        <end position="611"/>
    </location>
</feature>
<dbReference type="AlphaFoldDB" id="A0A515DAF1"/>
<feature type="transmembrane region" description="Helical" evidence="1">
    <location>
        <begin position="417"/>
        <end position="438"/>
    </location>
</feature>
<dbReference type="Pfam" id="PF05226">
    <property type="entry name" value="CHASE2"/>
    <property type="match status" value="1"/>
</dbReference>
<dbReference type="PANTHER" id="PTHR43081:SF20">
    <property type="entry name" value="TWO-COMPONENT RESPONSE REGULATOR"/>
    <property type="match status" value="1"/>
</dbReference>
<dbReference type="PROSITE" id="PS50125">
    <property type="entry name" value="GUANYLATE_CYCLASE_2"/>
    <property type="match status" value="1"/>
</dbReference>
<keyword evidence="1" id="KW-0472">Membrane</keyword>
<reference evidence="3 4" key="1">
    <citation type="submission" date="2019-01" db="EMBL/GenBank/DDBJ databases">
        <title>Genomic insights into a novel species Rhodoferax sp.</title>
        <authorList>
            <person name="Jin L."/>
        </authorList>
    </citation>
    <scope>NUCLEOTIDE SEQUENCE [LARGE SCALE GENOMIC DNA]</scope>
    <source>
        <strain evidence="3 4">CHu59-6-5</strain>
    </source>
</reference>
<dbReference type="Proteomes" id="UP000316798">
    <property type="component" value="Chromosome"/>
</dbReference>
<keyword evidence="4" id="KW-1185">Reference proteome</keyword>
<keyword evidence="1" id="KW-0812">Transmembrane</keyword>
<dbReference type="PANTHER" id="PTHR43081">
    <property type="entry name" value="ADENYLATE CYCLASE, TERMINAL-DIFFERENTIATION SPECIFIC-RELATED"/>
    <property type="match status" value="1"/>
</dbReference>
<dbReference type="GO" id="GO:0004016">
    <property type="term" value="F:adenylate cyclase activity"/>
    <property type="evidence" value="ECO:0007669"/>
    <property type="project" value="UniProtKB-ARBA"/>
</dbReference>
<evidence type="ECO:0000256" key="1">
    <source>
        <dbReference type="SAM" id="Phobius"/>
    </source>
</evidence>
<dbReference type="SMART" id="SM01080">
    <property type="entry name" value="CHASE2"/>
    <property type="match status" value="1"/>
</dbReference>
<dbReference type="CDD" id="cd07302">
    <property type="entry name" value="CHD"/>
    <property type="match status" value="1"/>
</dbReference>
<evidence type="ECO:0000313" key="4">
    <source>
        <dbReference type="Proteomes" id="UP000316798"/>
    </source>
</evidence>
<feature type="transmembrane region" description="Helical" evidence="1">
    <location>
        <begin position="360"/>
        <end position="382"/>
    </location>
</feature>
<dbReference type="SUPFAM" id="SSF55073">
    <property type="entry name" value="Nucleotide cyclase"/>
    <property type="match status" value="1"/>
</dbReference>
<feature type="transmembrane region" description="Helical" evidence="1">
    <location>
        <begin position="389"/>
        <end position="411"/>
    </location>
</feature>
<dbReference type="Pfam" id="PF00211">
    <property type="entry name" value="Guanylate_cyc"/>
    <property type="match status" value="1"/>
</dbReference>
<protein>
    <submittedName>
        <fullName evidence="3">Adenylate/guanylate cyclase domain-containing protein</fullName>
    </submittedName>
</protein>
<dbReference type="KEGG" id="rhf:EUB48_08925"/>
<evidence type="ECO:0000313" key="3">
    <source>
        <dbReference type="EMBL" id="QDL37381.1"/>
    </source>
</evidence>
<dbReference type="GO" id="GO:0035556">
    <property type="term" value="P:intracellular signal transduction"/>
    <property type="evidence" value="ECO:0007669"/>
    <property type="project" value="InterPro"/>
</dbReference>
<proteinExistence type="predicted"/>
<dbReference type="EMBL" id="CP035503">
    <property type="protein sequence ID" value="QDL37381.1"/>
    <property type="molecule type" value="Genomic_DNA"/>
</dbReference>
<evidence type="ECO:0000259" key="2">
    <source>
        <dbReference type="PROSITE" id="PS50125"/>
    </source>
</evidence>
<dbReference type="OrthoDB" id="9802500at2"/>
<dbReference type="InterPro" id="IPR007890">
    <property type="entry name" value="CHASE2"/>
</dbReference>
<dbReference type="InterPro" id="IPR001054">
    <property type="entry name" value="A/G_cyclase"/>
</dbReference>
<feature type="transmembrane region" description="Helical" evidence="1">
    <location>
        <begin position="12"/>
        <end position="36"/>
    </location>
</feature>
<dbReference type="Gene3D" id="3.30.70.1230">
    <property type="entry name" value="Nucleotide cyclase"/>
    <property type="match status" value="1"/>
</dbReference>
<organism evidence="3 4">
    <name type="scientific">Rhodoferax sediminis</name>
    <dbReference type="NCBI Taxonomy" id="2509614"/>
    <lineage>
        <taxon>Bacteria</taxon>
        <taxon>Pseudomonadati</taxon>
        <taxon>Pseudomonadota</taxon>
        <taxon>Betaproteobacteria</taxon>
        <taxon>Burkholderiales</taxon>
        <taxon>Comamonadaceae</taxon>
        <taxon>Rhodoferax</taxon>
    </lineage>
</organism>
<dbReference type="GO" id="GO:0006171">
    <property type="term" value="P:cAMP biosynthetic process"/>
    <property type="evidence" value="ECO:0007669"/>
    <property type="project" value="TreeGrafter"/>
</dbReference>
<gene>
    <name evidence="3" type="ORF">EUB48_08925</name>
</gene>